<keyword evidence="1 4" id="KW-0689">Ribosomal protein</keyword>
<keyword evidence="2" id="KW-0812">Transmembrane</keyword>
<keyword evidence="1" id="KW-0687">Ribonucleoprotein</keyword>
<evidence type="ECO:0000256" key="1">
    <source>
        <dbReference type="PROSITE-ProRule" id="PRU00268"/>
    </source>
</evidence>
<evidence type="ECO:0000256" key="2">
    <source>
        <dbReference type="SAM" id="Phobius"/>
    </source>
</evidence>
<sequence length="244" mass="30202">MYNKLNKKLVKLNYIYIYIYILILIKSLLIIFLKYNHKFINYYIYIYIILIYIKLYYYFINYKVSNIFIYDNNYIYFYIYKYYNYLLNYFDIKYNYNSFNIVIEKIIHIQKISYTVKKGRIKRYKVILVIGNKCGWIGIGISKNYNINKAIFYARENAFNNIYYFKYSLLNIYKLKYIFINIDKLVINIKINLYNYINIKFLLIKNLLECLGYLNCKILIYNNIFNNKINLLNKLLIVLFKYFN</sequence>
<keyword evidence="2" id="KW-1133">Transmembrane helix</keyword>
<dbReference type="SUPFAM" id="SSF54768">
    <property type="entry name" value="dsRNA-binding domain-like"/>
    <property type="match status" value="1"/>
</dbReference>
<proteinExistence type="predicted"/>
<dbReference type="GO" id="GO:0006412">
    <property type="term" value="P:translation"/>
    <property type="evidence" value="ECO:0007669"/>
    <property type="project" value="InterPro"/>
</dbReference>
<dbReference type="PROSITE" id="PS50881">
    <property type="entry name" value="S5_DSRBD"/>
    <property type="match status" value="1"/>
</dbReference>
<protein>
    <submittedName>
        <fullName evidence="4">Small subunit ribosomal protein 5</fullName>
    </submittedName>
</protein>
<dbReference type="AlphaFoldDB" id="U3TU02"/>
<dbReference type="GO" id="GO:0003723">
    <property type="term" value="F:RNA binding"/>
    <property type="evidence" value="ECO:0007669"/>
    <property type="project" value="InterPro"/>
</dbReference>
<gene>
    <name evidence="4" type="primary">rps5</name>
</gene>
<evidence type="ECO:0000313" key="4">
    <source>
        <dbReference type="EMBL" id="BAN94677.1"/>
    </source>
</evidence>
<dbReference type="GO" id="GO:0005840">
    <property type="term" value="C:ribosome"/>
    <property type="evidence" value="ECO:0007669"/>
    <property type="project" value="UniProtKB-KW"/>
</dbReference>
<feature type="transmembrane region" description="Helical" evidence="2">
    <location>
        <begin position="39"/>
        <end position="59"/>
    </location>
</feature>
<feature type="domain" description="S5 DRBM" evidence="3">
    <location>
        <begin position="102"/>
        <end position="165"/>
    </location>
</feature>
<dbReference type="InterPro" id="IPR013810">
    <property type="entry name" value="Ribosomal_uS5_N"/>
</dbReference>
<keyword evidence="4" id="KW-0934">Plastid</keyword>
<dbReference type="GO" id="GO:1990904">
    <property type="term" value="C:ribonucleoprotein complex"/>
    <property type="evidence" value="ECO:0007669"/>
    <property type="project" value="UniProtKB-UniRule"/>
</dbReference>
<dbReference type="Pfam" id="PF00333">
    <property type="entry name" value="Ribosomal_S5"/>
    <property type="match status" value="1"/>
</dbReference>
<evidence type="ECO:0000259" key="3">
    <source>
        <dbReference type="PROSITE" id="PS50881"/>
    </source>
</evidence>
<dbReference type="GO" id="GO:0003735">
    <property type="term" value="F:structural constituent of ribosome"/>
    <property type="evidence" value="ECO:0007669"/>
    <property type="project" value="UniProtKB-UniRule"/>
</dbReference>
<dbReference type="GeneID" id="17427156"/>
<keyword evidence="2" id="KW-0472">Membrane</keyword>
<organism evidence="4">
    <name type="scientific">Leucocytozoon caulleryi</name>
    <dbReference type="NCBI Taxonomy" id="211597"/>
    <lineage>
        <taxon>Eukaryota</taxon>
        <taxon>Sar</taxon>
        <taxon>Alveolata</taxon>
        <taxon>Apicomplexa</taxon>
        <taxon>Aconoidasida</taxon>
        <taxon>Haemosporida</taxon>
        <taxon>Leucocytozoidae</taxon>
        <taxon>Leucocytozoon</taxon>
    </lineage>
</organism>
<dbReference type="RefSeq" id="YP_008757397.1">
    <property type="nucleotide sequence ID" value="NC_022667.1"/>
</dbReference>
<reference evidence="4" key="1">
    <citation type="submission" date="2013-06" db="EMBL/GenBank/DDBJ databases">
        <title>The apicoplast genome of highly pathogenic bird apicomplex protozoa, Leucocytozoon caulleryi.</title>
        <authorList>
            <person name="Imura T."/>
            <person name="Sato S."/>
            <person name="Sato Y."/>
            <person name="Sakamoto D."/>
            <person name="Isobe T."/>
            <person name="Sasaki K."/>
            <person name="Murata K."/>
            <person name="Holder T."/>
            <person name="Yukawa M."/>
        </authorList>
    </citation>
    <scope>NUCLEOTIDE SEQUENCE</scope>
    <source>
        <strain evidence="4">Niigata</strain>
    </source>
</reference>
<keyword evidence="4" id="KW-0933">Apicoplast</keyword>
<dbReference type="EMBL" id="AP013071">
    <property type="protein sequence ID" value="BAN94677.1"/>
    <property type="molecule type" value="Genomic_DNA"/>
</dbReference>
<geneLocation type="apicoplast" evidence="4"/>
<name>U3TU02_LEUCU</name>
<dbReference type="Gene3D" id="3.30.160.20">
    <property type="match status" value="1"/>
</dbReference>
<feature type="transmembrane region" description="Helical" evidence="2">
    <location>
        <begin position="12"/>
        <end position="33"/>
    </location>
</feature>
<accession>U3TU02</accession>